<dbReference type="GO" id="GO:0005524">
    <property type="term" value="F:ATP binding"/>
    <property type="evidence" value="ECO:0007669"/>
    <property type="project" value="UniProtKB-KW"/>
</dbReference>
<dbReference type="PROSITE" id="PS50929">
    <property type="entry name" value="ABC_TM1F"/>
    <property type="match status" value="1"/>
</dbReference>
<dbReference type="AlphaFoldDB" id="A0A9Q9FJL4"/>
<keyword evidence="3" id="KW-1003">Cell membrane</keyword>
<dbReference type="EMBL" id="CP071250">
    <property type="protein sequence ID" value="UUF09434.1"/>
    <property type="molecule type" value="Genomic_DNA"/>
</dbReference>
<dbReference type="SMART" id="SM00382">
    <property type="entry name" value="AAA"/>
    <property type="match status" value="1"/>
</dbReference>
<dbReference type="InterPro" id="IPR017871">
    <property type="entry name" value="ABC_transporter-like_CS"/>
</dbReference>
<feature type="transmembrane region" description="Helical" evidence="9">
    <location>
        <begin position="235"/>
        <end position="258"/>
    </location>
</feature>
<feature type="domain" description="ABC transporter" evidence="10">
    <location>
        <begin position="331"/>
        <end position="566"/>
    </location>
</feature>
<feature type="transmembrane region" description="Helical" evidence="9">
    <location>
        <begin position="12"/>
        <end position="32"/>
    </location>
</feature>
<evidence type="ECO:0000256" key="2">
    <source>
        <dbReference type="ARBA" id="ARBA00022448"/>
    </source>
</evidence>
<keyword evidence="4 9" id="KW-0812">Transmembrane</keyword>
<keyword evidence="6 12" id="KW-0067">ATP-binding</keyword>
<dbReference type="CDD" id="cd18548">
    <property type="entry name" value="ABC_6TM_Tm287_like"/>
    <property type="match status" value="1"/>
</dbReference>
<gene>
    <name evidence="12" type="ORF">J0J70_05645</name>
</gene>
<feature type="transmembrane region" description="Helical" evidence="9">
    <location>
        <begin position="278"/>
        <end position="296"/>
    </location>
</feature>
<feature type="transmembrane region" description="Helical" evidence="9">
    <location>
        <begin position="52"/>
        <end position="76"/>
    </location>
</feature>
<dbReference type="InterPro" id="IPR011527">
    <property type="entry name" value="ABC1_TM_dom"/>
</dbReference>
<organism evidence="12 13">
    <name type="scientific">Turicibacter bilis</name>
    <dbReference type="NCBI Taxonomy" id="2735723"/>
    <lineage>
        <taxon>Bacteria</taxon>
        <taxon>Bacillati</taxon>
        <taxon>Bacillota</taxon>
        <taxon>Erysipelotrichia</taxon>
        <taxon>Erysipelotrichales</taxon>
        <taxon>Turicibacteraceae</taxon>
        <taxon>Turicibacter</taxon>
    </lineage>
</organism>
<dbReference type="Gene3D" id="3.40.50.300">
    <property type="entry name" value="P-loop containing nucleotide triphosphate hydrolases"/>
    <property type="match status" value="1"/>
</dbReference>
<evidence type="ECO:0000259" key="10">
    <source>
        <dbReference type="PROSITE" id="PS50893"/>
    </source>
</evidence>
<dbReference type="Proteomes" id="UP001058072">
    <property type="component" value="Chromosome"/>
</dbReference>
<evidence type="ECO:0000313" key="12">
    <source>
        <dbReference type="EMBL" id="UUF09434.1"/>
    </source>
</evidence>
<keyword evidence="7 9" id="KW-1133">Transmembrane helix</keyword>
<keyword evidence="8 9" id="KW-0472">Membrane</keyword>
<feature type="transmembrane region" description="Helical" evidence="9">
    <location>
        <begin position="158"/>
        <end position="178"/>
    </location>
</feature>
<dbReference type="GO" id="GO:0005886">
    <property type="term" value="C:plasma membrane"/>
    <property type="evidence" value="ECO:0007669"/>
    <property type="project" value="UniProtKB-SubCell"/>
</dbReference>
<evidence type="ECO:0000256" key="3">
    <source>
        <dbReference type="ARBA" id="ARBA00022475"/>
    </source>
</evidence>
<proteinExistence type="predicted"/>
<dbReference type="Gene3D" id="1.20.1560.10">
    <property type="entry name" value="ABC transporter type 1, transmembrane domain"/>
    <property type="match status" value="1"/>
</dbReference>
<dbReference type="PROSITE" id="PS00211">
    <property type="entry name" value="ABC_TRANSPORTER_1"/>
    <property type="match status" value="1"/>
</dbReference>
<evidence type="ECO:0000259" key="11">
    <source>
        <dbReference type="PROSITE" id="PS50929"/>
    </source>
</evidence>
<comment type="subcellular location">
    <subcellularLocation>
        <location evidence="1">Cell membrane</location>
        <topology evidence="1">Multi-pass membrane protein</topology>
    </subcellularLocation>
</comment>
<dbReference type="PANTHER" id="PTHR43394">
    <property type="entry name" value="ATP-DEPENDENT PERMEASE MDL1, MITOCHONDRIAL"/>
    <property type="match status" value="1"/>
</dbReference>
<dbReference type="GO" id="GO:0015421">
    <property type="term" value="F:ABC-type oligopeptide transporter activity"/>
    <property type="evidence" value="ECO:0007669"/>
    <property type="project" value="TreeGrafter"/>
</dbReference>
<sequence>MLKLFKGLKPYWTLVIGVLVLVFISTMTDLELPDLMSDIVDTGIVQGDVSYILGRGGVMLLVALLGTVCTILTSYLSSKIGMGFSRDLRKKVFEKVESFSLTEINEVGTASLITRTTNDINQVQMVVIMMMRMMLSAPLMIVGALIMALGKDVELSKVILVVIPIIIVTIAIIAKFTLPMFQKMQNKIDKLNLVVRENLTGIRVIRVFNKVEAEQERFNQASLEVSRIATMANRLMGALMPLMMLILNLSIIAVIWFGGIRINDGDLMVGDLMAFIQYLTQVMFSLLMLTMMFVLIPRAQASAVRINEVLEMKSPIQEPKEAIQPQLKGYVEFKNVSFGYEGAEEYAISNISFVAKPGEVTAIIGGTGSGKSSILNMIPRFYDAAKGEVLVDGVNVRDMNQQELRSKIGYVPQKAVLFTGTIRDNILYGKEDATDEEVRHALDIAQATDFVSKMKEGIESPISQGGTNVSGGQKQRLSIARAIVRKPEIYLFDDSFSALDFKTDAQLRAALKKETKDSTVIIVAQRVSTVMDATRILVMDEGHVVGMGTHEELLQTNEIYQQIVESQLKKGEEE</sequence>
<dbReference type="InterPro" id="IPR036640">
    <property type="entry name" value="ABC1_TM_sf"/>
</dbReference>
<dbReference type="Pfam" id="PF00005">
    <property type="entry name" value="ABC_tran"/>
    <property type="match status" value="1"/>
</dbReference>
<evidence type="ECO:0000256" key="4">
    <source>
        <dbReference type="ARBA" id="ARBA00022692"/>
    </source>
</evidence>
<dbReference type="InterPro" id="IPR027417">
    <property type="entry name" value="P-loop_NTPase"/>
</dbReference>
<evidence type="ECO:0000256" key="8">
    <source>
        <dbReference type="ARBA" id="ARBA00023136"/>
    </source>
</evidence>
<dbReference type="RefSeq" id="WP_212725055.1">
    <property type="nucleotide sequence ID" value="NZ_CP071250.1"/>
</dbReference>
<dbReference type="FunFam" id="1.20.1560.10:FF:000040">
    <property type="entry name" value="Multidrug ABC transporter ATP-binding protein"/>
    <property type="match status" value="1"/>
</dbReference>
<dbReference type="SUPFAM" id="SSF90123">
    <property type="entry name" value="ABC transporter transmembrane region"/>
    <property type="match status" value="1"/>
</dbReference>
<keyword evidence="2" id="KW-0813">Transport</keyword>
<evidence type="ECO:0000313" key="13">
    <source>
        <dbReference type="Proteomes" id="UP001058072"/>
    </source>
</evidence>
<dbReference type="Pfam" id="PF00664">
    <property type="entry name" value="ABC_membrane"/>
    <property type="match status" value="1"/>
</dbReference>
<dbReference type="PROSITE" id="PS50893">
    <property type="entry name" value="ABC_TRANSPORTER_2"/>
    <property type="match status" value="1"/>
</dbReference>
<evidence type="ECO:0000256" key="7">
    <source>
        <dbReference type="ARBA" id="ARBA00022989"/>
    </source>
</evidence>
<keyword evidence="5" id="KW-0547">Nucleotide-binding</keyword>
<dbReference type="InterPro" id="IPR039421">
    <property type="entry name" value="Type_1_exporter"/>
</dbReference>
<dbReference type="InterPro" id="IPR003439">
    <property type="entry name" value="ABC_transporter-like_ATP-bd"/>
</dbReference>
<name>A0A9Q9FJL4_9FIRM</name>
<accession>A0A9Q9FJL4</accession>
<evidence type="ECO:0000256" key="5">
    <source>
        <dbReference type="ARBA" id="ARBA00022741"/>
    </source>
</evidence>
<evidence type="ECO:0000256" key="6">
    <source>
        <dbReference type="ARBA" id="ARBA00022840"/>
    </source>
</evidence>
<feature type="transmembrane region" description="Helical" evidence="9">
    <location>
        <begin position="125"/>
        <end position="146"/>
    </location>
</feature>
<evidence type="ECO:0000256" key="9">
    <source>
        <dbReference type="SAM" id="Phobius"/>
    </source>
</evidence>
<dbReference type="PANTHER" id="PTHR43394:SF1">
    <property type="entry name" value="ATP-BINDING CASSETTE SUB-FAMILY B MEMBER 10, MITOCHONDRIAL"/>
    <property type="match status" value="1"/>
</dbReference>
<protein>
    <submittedName>
        <fullName evidence="12">ABC transporter ATP-binding protein</fullName>
    </submittedName>
</protein>
<evidence type="ECO:0000256" key="1">
    <source>
        <dbReference type="ARBA" id="ARBA00004651"/>
    </source>
</evidence>
<reference evidence="12" key="1">
    <citation type="submission" date="2021-03" db="EMBL/GenBank/DDBJ databases">
        <title>Comparative Genomics and Metabolomics in the genus Turicibacter.</title>
        <authorList>
            <person name="Maki J."/>
            <person name="Looft T."/>
        </authorList>
    </citation>
    <scope>NUCLEOTIDE SEQUENCE</scope>
    <source>
        <strain evidence="12">ISU324</strain>
    </source>
</reference>
<dbReference type="FunFam" id="3.40.50.300:FF:000854">
    <property type="entry name" value="Multidrug ABC transporter ATP-binding protein"/>
    <property type="match status" value="1"/>
</dbReference>
<feature type="domain" description="ABC transmembrane type-1" evidence="11">
    <location>
        <begin position="16"/>
        <end position="298"/>
    </location>
</feature>
<dbReference type="GO" id="GO:0016887">
    <property type="term" value="F:ATP hydrolysis activity"/>
    <property type="evidence" value="ECO:0007669"/>
    <property type="project" value="InterPro"/>
</dbReference>
<dbReference type="SUPFAM" id="SSF52540">
    <property type="entry name" value="P-loop containing nucleoside triphosphate hydrolases"/>
    <property type="match status" value="1"/>
</dbReference>
<dbReference type="InterPro" id="IPR003593">
    <property type="entry name" value="AAA+_ATPase"/>
</dbReference>